<evidence type="ECO:0008006" key="3">
    <source>
        <dbReference type="Google" id="ProtNLM"/>
    </source>
</evidence>
<name>A0A061ITT5_TRYRA</name>
<gene>
    <name evidence="1" type="ORF">TRSC58_06344</name>
</gene>
<proteinExistence type="predicted"/>
<dbReference type="VEuPathDB" id="TriTrypDB:TRSC58_06344"/>
<evidence type="ECO:0000313" key="1">
    <source>
        <dbReference type="EMBL" id="ESL05989.1"/>
    </source>
</evidence>
<dbReference type="OrthoDB" id="247714at2759"/>
<accession>A0A061ITT5</accession>
<dbReference type="AlphaFoldDB" id="A0A061ITT5"/>
<evidence type="ECO:0000313" key="2">
    <source>
        <dbReference type="Proteomes" id="UP000031737"/>
    </source>
</evidence>
<keyword evidence="2" id="KW-1185">Reference proteome</keyword>
<protein>
    <recommendedName>
        <fullName evidence="3">C2 domain-containing protein</fullName>
    </recommendedName>
</protein>
<reference evidence="1 2" key="1">
    <citation type="submission" date="2013-07" db="EMBL/GenBank/DDBJ databases">
        <authorList>
            <person name="Stoco P.H."/>
            <person name="Wagner G."/>
            <person name="Gerber A."/>
            <person name="Zaha A."/>
            <person name="Thompson C."/>
            <person name="Bartholomeu D.C."/>
            <person name="Luckemeyer D.D."/>
            <person name="Bahia D."/>
            <person name="Loreto E."/>
            <person name="Prestes E.B."/>
            <person name="Lima F.M."/>
            <person name="Rodrigues-Luiz G."/>
            <person name="Vallejo G.A."/>
            <person name="Filho J.F."/>
            <person name="Monteiro K.M."/>
            <person name="Tyler K.M."/>
            <person name="de Almeida L.G."/>
            <person name="Ortiz M.F."/>
            <person name="Siervo M.A."/>
            <person name="de Moraes M.H."/>
            <person name="Cunha O.L."/>
            <person name="Mendonca-Neto R."/>
            <person name="Silva R."/>
            <person name="Teixeira S.M."/>
            <person name="Murta S.M."/>
            <person name="Sincero T.C."/>
            <person name="Mendes T.A."/>
            <person name="Urmenyi T.P."/>
            <person name="Silva V.G."/>
            <person name="da Rocha W.D."/>
            <person name="Andersson B."/>
            <person name="Romanha A.J."/>
            <person name="Steindel M."/>
            <person name="de Vasconcelos A.T."/>
            <person name="Grisard E.C."/>
        </authorList>
    </citation>
    <scope>NUCLEOTIDE SEQUENCE [LARGE SCALE GENOMIC DNA]</scope>
    <source>
        <strain evidence="1 2">SC58</strain>
    </source>
</reference>
<dbReference type="EMBL" id="AUPL01006344">
    <property type="protein sequence ID" value="ESL05989.1"/>
    <property type="molecule type" value="Genomic_DNA"/>
</dbReference>
<comment type="caution">
    <text evidence="1">The sequence shown here is derived from an EMBL/GenBank/DDBJ whole genome shotgun (WGS) entry which is preliminary data.</text>
</comment>
<sequence>MPTSSAGGFVVRLSEFGACSIDAARHPPPYILRGRLPDSNFVCDPSPVPATPSWSCRHTFVLAETDPQIVLECYSNSGDAFVGMCAVQKPQLLEAAASVDTVVTLQLRDGHFAMGEISFYVVVEALHVLHVNVAHLAVVPPSLPGAAVYVELSCVDEGATAAAAAAGVSVTSARVATGVAAWAPLPPLPPCRLTLGALAREGVAGTLAGDAEEPLGNFRILVPPPVVETITAEATAESLAGDGAGIYSFDFDVPVESTLEGVPLRCVGSMTLSLGVSLAVRPSPTPVNAESRPDTHAHVSGPPVEDLRVLAEVLEQQQRMLGTVRGQLSWVRECKATIRQRLETLQQQQAAPDPRDIGIRSRIERELQDRVLRQKQLEDDLAALRLRRTTAVEEHALRVAEHARSQEELDEEQAKVEFRREGVRRLQLEMQAHVQMEEQREWQRQRQSEEQRQLNSSDAAALAEVMRLLER</sequence>
<dbReference type="Proteomes" id="UP000031737">
    <property type="component" value="Unassembled WGS sequence"/>
</dbReference>
<organism evidence="1 2">
    <name type="scientific">Trypanosoma rangeli SC58</name>
    <dbReference type="NCBI Taxonomy" id="429131"/>
    <lineage>
        <taxon>Eukaryota</taxon>
        <taxon>Discoba</taxon>
        <taxon>Euglenozoa</taxon>
        <taxon>Kinetoplastea</taxon>
        <taxon>Metakinetoplastina</taxon>
        <taxon>Trypanosomatida</taxon>
        <taxon>Trypanosomatidae</taxon>
        <taxon>Trypanosoma</taxon>
        <taxon>Herpetosoma</taxon>
    </lineage>
</organism>